<keyword evidence="3 9" id="KW-1133">Transmembrane helix</keyword>
<dbReference type="OMA" id="NCVTTTM"/>
<dbReference type="InterPro" id="IPR000276">
    <property type="entry name" value="GPCR_Rhodpsn"/>
</dbReference>
<protein>
    <recommendedName>
        <fullName evidence="9">Olfactory receptor</fullName>
    </recommendedName>
</protein>
<dbReference type="FunFam" id="1.20.1070.10:FF:000003">
    <property type="entry name" value="Olfactory receptor"/>
    <property type="match status" value="1"/>
</dbReference>
<evidence type="ECO:0000256" key="5">
    <source>
        <dbReference type="ARBA" id="ARBA00023136"/>
    </source>
</evidence>
<reference evidence="11" key="2">
    <citation type="submission" date="2025-09" db="UniProtKB">
        <authorList>
            <consortium name="Ensembl"/>
        </authorList>
    </citation>
    <scope>IDENTIFICATION</scope>
</reference>
<dbReference type="GO" id="GO:0004984">
    <property type="term" value="F:olfactory receptor activity"/>
    <property type="evidence" value="ECO:0007669"/>
    <property type="project" value="InterPro"/>
</dbReference>
<dbReference type="AlphaFoldDB" id="A0A8D0HJ85"/>
<proteinExistence type="inferred from homology"/>
<dbReference type="PANTHER" id="PTHR48018">
    <property type="entry name" value="OLFACTORY RECEPTOR"/>
    <property type="match status" value="1"/>
</dbReference>
<evidence type="ECO:0000259" key="10">
    <source>
        <dbReference type="PROSITE" id="PS50262"/>
    </source>
</evidence>
<feature type="transmembrane region" description="Helical" evidence="9">
    <location>
        <begin position="273"/>
        <end position="293"/>
    </location>
</feature>
<dbReference type="GO" id="GO:0004930">
    <property type="term" value="F:G protein-coupled receptor activity"/>
    <property type="evidence" value="ECO:0007669"/>
    <property type="project" value="UniProtKB-KW"/>
</dbReference>
<evidence type="ECO:0000256" key="2">
    <source>
        <dbReference type="ARBA" id="ARBA00022692"/>
    </source>
</evidence>
<evidence type="ECO:0000256" key="9">
    <source>
        <dbReference type="RuleBase" id="RU363047"/>
    </source>
</evidence>
<keyword evidence="2 8" id="KW-0812">Transmembrane</keyword>
<evidence type="ECO:0000313" key="12">
    <source>
        <dbReference type="Proteomes" id="UP000694392"/>
    </source>
</evidence>
<feature type="transmembrane region" description="Helical" evidence="9">
    <location>
        <begin position="28"/>
        <end position="49"/>
    </location>
</feature>
<evidence type="ECO:0000256" key="1">
    <source>
        <dbReference type="ARBA" id="ARBA00004141"/>
    </source>
</evidence>
<dbReference type="InterPro" id="IPR017452">
    <property type="entry name" value="GPCR_Rhodpsn_7TM"/>
</dbReference>
<keyword evidence="5 9" id="KW-0472">Membrane</keyword>
<keyword evidence="9" id="KW-0552">Olfaction</keyword>
<feature type="transmembrane region" description="Helical" evidence="9">
    <location>
        <begin position="239"/>
        <end position="261"/>
    </location>
</feature>
<evidence type="ECO:0000256" key="8">
    <source>
        <dbReference type="RuleBase" id="RU000688"/>
    </source>
</evidence>
<keyword evidence="9" id="KW-1003">Cell membrane</keyword>
<keyword evidence="9" id="KW-0716">Sensory transduction</keyword>
<feature type="transmembrane region" description="Helical" evidence="9">
    <location>
        <begin position="142"/>
        <end position="159"/>
    </location>
</feature>
<evidence type="ECO:0000256" key="4">
    <source>
        <dbReference type="ARBA" id="ARBA00023040"/>
    </source>
</evidence>
<reference evidence="11" key="1">
    <citation type="submission" date="2025-08" db="UniProtKB">
        <authorList>
            <consortium name="Ensembl"/>
        </authorList>
    </citation>
    <scope>IDENTIFICATION</scope>
</reference>
<keyword evidence="6 8" id="KW-0675">Receptor</keyword>
<accession>A0A8D0HJ85</accession>
<dbReference type="Proteomes" id="UP000694392">
    <property type="component" value="Unplaced"/>
</dbReference>
<evidence type="ECO:0000256" key="3">
    <source>
        <dbReference type="ARBA" id="ARBA00022989"/>
    </source>
</evidence>
<dbReference type="InterPro" id="IPR000725">
    <property type="entry name" value="Olfact_rcpt"/>
</dbReference>
<comment type="similarity">
    <text evidence="8">Belongs to the G-protein coupled receptor 1 family.</text>
</comment>
<dbReference type="GO" id="GO:0005886">
    <property type="term" value="C:plasma membrane"/>
    <property type="evidence" value="ECO:0007669"/>
    <property type="project" value="UniProtKB-SubCell"/>
</dbReference>
<evidence type="ECO:0000256" key="7">
    <source>
        <dbReference type="ARBA" id="ARBA00023224"/>
    </source>
</evidence>
<keyword evidence="4 8" id="KW-0297">G-protein coupled receptor</keyword>
<sequence length="310" mass="35067">LTFHGNHTTVTEFILHGLTDRPELQLPLFMLFLVIYIVTLLWNLGLIALFRRDSRFHTPMYYFVSHLAFVDICYSSAITPKLLAELLAEEKSIAFAGCAAQLCAFAVFGNTECLILAVMAYDRYTAICNPLNYLIIMSKQTCAQLVAGCYVLGILHSVTHTTFTFTLSFCGSNEINHYFCDVPPLLEISCSDTHTYEMVLFALVCINCVSTTMAIFISYCYILASILRMRSAEGRRKTFSTCASHLTSVTIFYGTIFFMYLRPSSTYSLDQDKVASVFYTVVIPMLNPLIYSLRNKEVKDALRKVIMKKP</sequence>
<dbReference type="PROSITE" id="PS50262">
    <property type="entry name" value="G_PROTEIN_RECEP_F1_2"/>
    <property type="match status" value="1"/>
</dbReference>
<dbReference type="PRINTS" id="PR00245">
    <property type="entry name" value="OLFACTORYR"/>
</dbReference>
<evidence type="ECO:0000313" key="11">
    <source>
        <dbReference type="Ensembl" id="ENSSPUP00000020085.1"/>
    </source>
</evidence>
<feature type="transmembrane region" description="Helical" evidence="9">
    <location>
        <begin position="61"/>
        <end position="79"/>
    </location>
</feature>
<feature type="transmembrane region" description="Helical" evidence="9">
    <location>
        <begin position="199"/>
        <end position="227"/>
    </location>
</feature>
<dbReference type="Pfam" id="PF13853">
    <property type="entry name" value="7tm_4"/>
    <property type="match status" value="1"/>
</dbReference>
<keyword evidence="7 8" id="KW-0807">Transducer</keyword>
<dbReference type="Gene3D" id="1.20.1070.10">
    <property type="entry name" value="Rhodopsin 7-helix transmembrane proteins"/>
    <property type="match status" value="1"/>
</dbReference>
<dbReference type="PROSITE" id="PS00237">
    <property type="entry name" value="G_PROTEIN_RECEP_F1_1"/>
    <property type="match status" value="1"/>
</dbReference>
<dbReference type="Ensembl" id="ENSSPUT00000021388.1">
    <property type="protein sequence ID" value="ENSSPUP00000020085.1"/>
    <property type="gene ID" value="ENSSPUG00000015421.1"/>
</dbReference>
<dbReference type="SUPFAM" id="SSF81321">
    <property type="entry name" value="Family A G protein-coupled receptor-like"/>
    <property type="match status" value="1"/>
</dbReference>
<comment type="subcellular location">
    <subcellularLocation>
        <location evidence="9">Cell membrane</location>
        <topology evidence="9">Multi-pass membrane protein</topology>
    </subcellularLocation>
    <subcellularLocation>
        <location evidence="1">Membrane</location>
        <topology evidence="1">Multi-pass membrane protein</topology>
    </subcellularLocation>
</comment>
<feature type="transmembrane region" description="Helical" evidence="9">
    <location>
        <begin position="99"/>
        <end position="121"/>
    </location>
</feature>
<name>A0A8D0HJ85_SPHPU</name>
<keyword evidence="12" id="KW-1185">Reference proteome</keyword>
<feature type="domain" description="G-protein coupled receptors family 1 profile" evidence="10">
    <location>
        <begin position="42"/>
        <end position="291"/>
    </location>
</feature>
<evidence type="ECO:0000256" key="6">
    <source>
        <dbReference type="ARBA" id="ARBA00023170"/>
    </source>
</evidence>
<dbReference type="CDD" id="cd15230">
    <property type="entry name" value="7tmA_OR5-like"/>
    <property type="match status" value="1"/>
</dbReference>
<organism evidence="11 12">
    <name type="scientific">Sphenodon punctatus</name>
    <name type="common">Tuatara</name>
    <name type="synonym">Hatteria punctata</name>
    <dbReference type="NCBI Taxonomy" id="8508"/>
    <lineage>
        <taxon>Eukaryota</taxon>
        <taxon>Metazoa</taxon>
        <taxon>Chordata</taxon>
        <taxon>Craniata</taxon>
        <taxon>Vertebrata</taxon>
        <taxon>Euteleostomi</taxon>
        <taxon>Lepidosauria</taxon>
        <taxon>Sphenodontia</taxon>
        <taxon>Sphenodontidae</taxon>
        <taxon>Sphenodon</taxon>
    </lineage>
</organism>
<dbReference type="GeneTree" id="ENSGT01150000286921"/>
<dbReference type="PRINTS" id="PR00237">
    <property type="entry name" value="GPCRRHODOPSN"/>
</dbReference>